<dbReference type="AlphaFoldDB" id="A0A6I8MGS2"/>
<dbReference type="EMBL" id="LR738855">
    <property type="protein sequence ID" value="VZH86273.1"/>
    <property type="molecule type" value="Genomic_DNA"/>
</dbReference>
<dbReference type="RefSeq" id="WP_155874306.1">
    <property type="nucleotide sequence ID" value="NZ_CP168248.1"/>
</dbReference>
<feature type="domain" description="Helix-turn-helix" evidence="1">
    <location>
        <begin position="79"/>
        <end position="127"/>
    </location>
</feature>
<evidence type="ECO:0000313" key="3">
    <source>
        <dbReference type="EMBL" id="VZH86273.1"/>
    </source>
</evidence>
<evidence type="ECO:0000313" key="4">
    <source>
        <dbReference type="Proteomes" id="UP000423525"/>
    </source>
</evidence>
<dbReference type="EMBL" id="JARUHM010000015">
    <property type="protein sequence ID" value="MDT9411904.1"/>
    <property type="molecule type" value="Genomic_DNA"/>
</dbReference>
<dbReference type="InterPro" id="IPR009061">
    <property type="entry name" value="DNA-bd_dom_put_sf"/>
</dbReference>
<dbReference type="InterPro" id="IPR041657">
    <property type="entry name" value="HTH_17"/>
</dbReference>
<keyword evidence="5" id="KW-1185">Reference proteome</keyword>
<reference evidence="3 4" key="1">
    <citation type="submission" date="2019-11" db="EMBL/GenBank/DDBJ databases">
        <authorList>
            <person name="Brisse S."/>
        </authorList>
    </citation>
    <scope>NUCLEOTIDE SEQUENCE [LARGE SCALE GENOMIC DNA]</scope>
    <source>
        <strain evidence="3">FRC0190</strain>
    </source>
</reference>
<organism evidence="3 4">
    <name type="scientific">Corynebacterium rouxii</name>
    <dbReference type="NCBI Taxonomy" id="2719119"/>
    <lineage>
        <taxon>Bacteria</taxon>
        <taxon>Bacillati</taxon>
        <taxon>Actinomycetota</taxon>
        <taxon>Actinomycetes</taxon>
        <taxon>Mycobacteriales</taxon>
        <taxon>Corynebacteriaceae</taxon>
        <taxon>Corynebacterium</taxon>
    </lineage>
</organism>
<accession>A0A6I8MGS2</accession>
<proteinExistence type="predicted"/>
<dbReference type="Proteomes" id="UP001265983">
    <property type="component" value="Unassembled WGS sequence"/>
</dbReference>
<dbReference type="Proteomes" id="UP000423525">
    <property type="component" value="Chromosome"/>
</dbReference>
<dbReference type="NCBIfam" id="TIGR01764">
    <property type="entry name" value="excise"/>
    <property type="match status" value="1"/>
</dbReference>
<evidence type="ECO:0000313" key="2">
    <source>
        <dbReference type="EMBL" id="MDT9411904.1"/>
    </source>
</evidence>
<name>A0A6I8MGS2_9CORY</name>
<dbReference type="SUPFAM" id="SSF46955">
    <property type="entry name" value="Putative DNA-binding domain"/>
    <property type="match status" value="1"/>
</dbReference>
<evidence type="ECO:0000259" key="1">
    <source>
        <dbReference type="Pfam" id="PF12728"/>
    </source>
</evidence>
<protein>
    <submittedName>
        <fullName evidence="3">DNA-binding protein</fullName>
    </submittedName>
    <submittedName>
        <fullName evidence="2">Helix-turn-helix domain-containing protein</fullName>
    </submittedName>
</protein>
<dbReference type="GO" id="GO:0003677">
    <property type="term" value="F:DNA binding"/>
    <property type="evidence" value="ECO:0007669"/>
    <property type="project" value="UniProtKB-KW"/>
</dbReference>
<dbReference type="Pfam" id="PF12728">
    <property type="entry name" value="HTH_17"/>
    <property type="match status" value="1"/>
</dbReference>
<evidence type="ECO:0000313" key="5">
    <source>
        <dbReference type="Proteomes" id="UP001265983"/>
    </source>
</evidence>
<gene>
    <name evidence="3" type="ORF">FRC0190_02194</name>
    <name evidence="2" type="ORF">P8T80_11090</name>
</gene>
<sequence length="149" mass="16509">MSKRTFNSPVESASAAREALQRLNTVLSKVPEKENIEVAVEGNDDVILLPRDVAIVLREVLANSSAGRSVGVIPMHAELTTQQAADLLNVSRPHIVKLMDEGVLPGHKVGTHRRIYAADVHRYQHERDIERRQAADDLALITDELGLYE</sequence>
<reference evidence="2 5" key="2">
    <citation type="submission" date="2023-03" db="EMBL/GenBank/DDBJ databases">
        <title>Whole genome sequence of the first Corynebacterium rouxii strains isolated in Brazil: a recent member of Corynebacterium diphtheriae complex.</title>
        <authorList>
            <person name="Vieira V."/>
            <person name="Ramos J.N."/>
            <person name="Araujo M.R.B."/>
            <person name="Baio P.V."/>
            <person name="Sant'Anna L.O."/>
            <person name="Veras J.F.C."/>
            <person name="Vieira E.M.D."/>
            <person name="Sousa M.A.B."/>
            <person name="Camargo C.H."/>
            <person name="Sacchi C.T."/>
            <person name="Campos K.R."/>
            <person name="Santos M.B.N."/>
            <person name="Bokermann S."/>
            <person name="Alvim L.B."/>
            <person name="Santos L.S."/>
            <person name="Mattos-Guaraldi A.L."/>
        </authorList>
    </citation>
    <scope>NUCLEOTIDE SEQUENCE [LARGE SCALE GENOMIC DNA]</scope>
    <source>
        <strain evidence="2 5">70862</strain>
    </source>
</reference>
<dbReference type="KEGG" id="crf:FRC0190_02194"/>
<dbReference type="InterPro" id="IPR010093">
    <property type="entry name" value="SinI_DNA-bd"/>
</dbReference>
<keyword evidence="3" id="KW-0238">DNA-binding</keyword>